<reference evidence="3" key="1">
    <citation type="journal article" date="2019" name="Int. J. Syst. Evol. Microbiol.">
        <title>The Global Catalogue of Microorganisms (GCM) 10K type strain sequencing project: providing services to taxonomists for standard genome sequencing and annotation.</title>
        <authorList>
            <consortium name="The Broad Institute Genomics Platform"/>
            <consortium name="The Broad Institute Genome Sequencing Center for Infectious Disease"/>
            <person name="Wu L."/>
            <person name="Ma J."/>
        </authorList>
    </citation>
    <scope>NUCLEOTIDE SEQUENCE [LARGE SCALE GENOMIC DNA]</scope>
    <source>
        <strain evidence="3">JCM 17498</strain>
    </source>
</reference>
<gene>
    <name evidence="2" type="ORF">GCM10022268_01180</name>
</gene>
<sequence>MKHDPIASGKRKPVNLSLDTGVIAVAREAGLNLSQISEAAISLEARKARDRKWKEDNREWIAAHNRWVETNGLPLEKYRLF</sequence>
<accession>A0ABP7CT16</accession>
<comment type="caution">
    <text evidence="2">The sequence shown here is derived from an EMBL/GenBank/DDBJ whole genome shotgun (WGS) entry which is preliminary data.</text>
</comment>
<dbReference type="Pfam" id="PF07362">
    <property type="entry name" value="CcdA"/>
    <property type="match status" value="1"/>
</dbReference>
<evidence type="ECO:0000313" key="2">
    <source>
        <dbReference type="EMBL" id="GAA3694101.1"/>
    </source>
</evidence>
<keyword evidence="1" id="KW-1277">Toxin-antitoxin system</keyword>
<organism evidence="2 3">
    <name type="scientific">Sphingomonas cynarae</name>
    <dbReference type="NCBI Taxonomy" id="930197"/>
    <lineage>
        <taxon>Bacteria</taxon>
        <taxon>Pseudomonadati</taxon>
        <taxon>Pseudomonadota</taxon>
        <taxon>Alphaproteobacteria</taxon>
        <taxon>Sphingomonadales</taxon>
        <taxon>Sphingomonadaceae</taxon>
        <taxon>Sphingomonas</taxon>
    </lineage>
</organism>
<dbReference type="RefSeq" id="WP_344691255.1">
    <property type="nucleotide sequence ID" value="NZ_BAABBF010000001.1"/>
</dbReference>
<dbReference type="InterPro" id="IPR009956">
    <property type="entry name" value="Post-segregation_anti-tox_CcdA"/>
</dbReference>
<dbReference type="EMBL" id="BAABBF010000001">
    <property type="protein sequence ID" value="GAA3694101.1"/>
    <property type="molecule type" value="Genomic_DNA"/>
</dbReference>
<protein>
    <submittedName>
        <fullName evidence="2">Type II toxin-antitoxin system CcdA family antitoxin</fullName>
    </submittedName>
</protein>
<name>A0ABP7CT16_9SPHN</name>
<evidence type="ECO:0000256" key="1">
    <source>
        <dbReference type="ARBA" id="ARBA00022649"/>
    </source>
</evidence>
<keyword evidence="3" id="KW-1185">Reference proteome</keyword>
<evidence type="ECO:0000313" key="3">
    <source>
        <dbReference type="Proteomes" id="UP001500523"/>
    </source>
</evidence>
<dbReference type="Proteomes" id="UP001500523">
    <property type="component" value="Unassembled WGS sequence"/>
</dbReference>
<proteinExistence type="predicted"/>